<dbReference type="InterPro" id="IPR046905">
    <property type="entry name" value="ABC-3C_MC1"/>
</dbReference>
<evidence type="ECO:0000313" key="1">
    <source>
        <dbReference type="EMBL" id="MBC8770566.1"/>
    </source>
</evidence>
<dbReference type="Pfam" id="PF20289">
    <property type="entry name" value="MComp1"/>
    <property type="match status" value="1"/>
</dbReference>
<dbReference type="EMBL" id="JACLHY010000042">
    <property type="protein sequence ID" value="MBC8770566.1"/>
    <property type="molecule type" value="Genomic_DNA"/>
</dbReference>
<sequence length="231" mass="27299">MELLINNLFSQLGLVKSELELGSIYTFEDSNKRTYWLIIETDNLNNVIENQSNYFEQAKNRINSEWFDKNVSLLILHKVENFENIQSLVLEIEENPYLFKKQVILFKETEWENLNRAIESEENTIKNFIENKILDEAIFKIHKENINNNNYESLLYRLAHKIPFIKLNIIQENGLEALTDNNTQKIESGSYGEFNSFIEQNFLNRNIESIDEMESDTIYDLLLNTLSPDEN</sequence>
<name>A0ABR7QTP3_9FLAO</name>
<keyword evidence="2" id="KW-1185">Reference proteome</keyword>
<gene>
    <name evidence="1" type="ORF">H4O18_21420</name>
</gene>
<dbReference type="Proteomes" id="UP000618952">
    <property type="component" value="Unassembled WGS sequence"/>
</dbReference>
<accession>A0ABR7QTP3</accession>
<proteinExistence type="predicted"/>
<protein>
    <submittedName>
        <fullName evidence="1">Uncharacterized protein</fullName>
    </submittedName>
</protein>
<dbReference type="RefSeq" id="WP_187588501.1">
    <property type="nucleotide sequence ID" value="NZ_JACLHY010000042.1"/>
</dbReference>
<organism evidence="1 2">
    <name type="scientific">Arenibacter arenosicollis</name>
    <dbReference type="NCBI Taxonomy" id="2762274"/>
    <lineage>
        <taxon>Bacteria</taxon>
        <taxon>Pseudomonadati</taxon>
        <taxon>Bacteroidota</taxon>
        <taxon>Flavobacteriia</taxon>
        <taxon>Flavobacteriales</taxon>
        <taxon>Flavobacteriaceae</taxon>
        <taxon>Arenibacter</taxon>
    </lineage>
</organism>
<reference evidence="1 2" key="1">
    <citation type="submission" date="2020-08" db="EMBL/GenBank/DDBJ databases">
        <title>Arenibacter gaetbuli sp. nov., isolated from a sand dune.</title>
        <authorList>
            <person name="Park S."/>
            <person name="Yoon J.-H."/>
        </authorList>
    </citation>
    <scope>NUCLEOTIDE SEQUENCE [LARGE SCALE GENOMIC DNA]</scope>
    <source>
        <strain evidence="1 2">BSSL-BM3</strain>
    </source>
</reference>
<comment type="caution">
    <text evidence="1">The sequence shown here is derived from an EMBL/GenBank/DDBJ whole genome shotgun (WGS) entry which is preliminary data.</text>
</comment>
<evidence type="ECO:0000313" key="2">
    <source>
        <dbReference type="Proteomes" id="UP000618952"/>
    </source>
</evidence>